<dbReference type="EMBL" id="HG793134">
    <property type="protein sequence ID" value="CRL17213.1"/>
    <property type="molecule type" value="Genomic_DNA"/>
</dbReference>
<dbReference type="Proteomes" id="UP000053732">
    <property type="component" value="Unassembled WGS sequence"/>
</dbReference>
<evidence type="ECO:0000313" key="1">
    <source>
        <dbReference type="EMBL" id="CRL17213.1"/>
    </source>
</evidence>
<proteinExistence type="predicted"/>
<sequence length="65" mass="7261">MIDQPVGAANMLTGYSLELEFLVLRNNDIRYDVVRRSQVDGQFKTISTVFVISVPTIKALGIFLS</sequence>
<reference evidence="1 2" key="1">
    <citation type="journal article" date="2014" name="Nat. Commun.">
        <title>Multiple recent horizontal transfers of a large genomic region in cheese making fungi.</title>
        <authorList>
            <person name="Cheeseman K."/>
            <person name="Ropars J."/>
            <person name="Renault P."/>
            <person name="Dupont J."/>
            <person name="Gouzy J."/>
            <person name="Branca A."/>
            <person name="Abraham A.L."/>
            <person name="Ceppi M."/>
            <person name="Conseiller E."/>
            <person name="Debuchy R."/>
            <person name="Malagnac F."/>
            <person name="Goarin A."/>
            <person name="Silar P."/>
            <person name="Lacoste S."/>
            <person name="Sallet E."/>
            <person name="Bensimon A."/>
            <person name="Giraud T."/>
            <person name="Brygoo Y."/>
        </authorList>
    </citation>
    <scope>NUCLEOTIDE SEQUENCE [LARGE SCALE GENOMIC DNA]</scope>
    <source>
        <strain evidence="2">FM 013</strain>
    </source>
</reference>
<gene>
    <name evidence="1" type="ORF">PCAMFM013_S001g000173</name>
</gene>
<protein>
    <submittedName>
        <fullName evidence="1">Str. FM013</fullName>
    </submittedName>
</protein>
<evidence type="ECO:0000313" key="2">
    <source>
        <dbReference type="Proteomes" id="UP000053732"/>
    </source>
</evidence>
<name>A0A0G4NT37_PENC3</name>
<accession>A0A0G4NT37</accession>
<dbReference type="AlphaFoldDB" id="A0A0G4NT37"/>
<organism evidence="1 2">
    <name type="scientific">Penicillium camemberti (strain FM 013)</name>
    <dbReference type="NCBI Taxonomy" id="1429867"/>
    <lineage>
        <taxon>Eukaryota</taxon>
        <taxon>Fungi</taxon>
        <taxon>Dikarya</taxon>
        <taxon>Ascomycota</taxon>
        <taxon>Pezizomycotina</taxon>
        <taxon>Eurotiomycetes</taxon>
        <taxon>Eurotiomycetidae</taxon>
        <taxon>Eurotiales</taxon>
        <taxon>Aspergillaceae</taxon>
        <taxon>Penicillium</taxon>
    </lineage>
</organism>
<keyword evidence="2" id="KW-1185">Reference proteome</keyword>